<dbReference type="PANTHER" id="PTHR30097">
    <property type="entry name" value="CATION EFFLUX SYSTEM PROTEIN CUSB"/>
    <property type="match status" value="1"/>
</dbReference>
<evidence type="ECO:0000259" key="5">
    <source>
        <dbReference type="Pfam" id="PF25975"/>
    </source>
</evidence>
<dbReference type="InterPro" id="IPR058646">
    <property type="entry name" value="CzcB_N"/>
</dbReference>
<dbReference type="InterPro" id="IPR058647">
    <property type="entry name" value="BSH_CzcB-like"/>
</dbReference>
<dbReference type="GO" id="GO:0060003">
    <property type="term" value="P:copper ion export"/>
    <property type="evidence" value="ECO:0007669"/>
    <property type="project" value="TreeGrafter"/>
</dbReference>
<feature type="domain" description="CzcB-like C-terminal circularly permuted SH3-like" evidence="5">
    <location>
        <begin position="346"/>
        <end position="405"/>
    </location>
</feature>
<dbReference type="EMBL" id="LVJS01000133">
    <property type="protein sequence ID" value="KZC22117.1"/>
    <property type="molecule type" value="Genomic_DNA"/>
</dbReference>
<dbReference type="GO" id="GO:0015679">
    <property type="term" value="P:plasma membrane copper ion transport"/>
    <property type="evidence" value="ECO:0007669"/>
    <property type="project" value="TreeGrafter"/>
</dbReference>
<dbReference type="Pfam" id="PF25973">
    <property type="entry name" value="BSH_CzcB"/>
    <property type="match status" value="1"/>
</dbReference>
<accession>A0A154QD51</accession>
<dbReference type="GO" id="GO:0030288">
    <property type="term" value="C:outer membrane-bounded periplasmic space"/>
    <property type="evidence" value="ECO:0007669"/>
    <property type="project" value="TreeGrafter"/>
</dbReference>
<dbReference type="GO" id="GO:0046914">
    <property type="term" value="F:transition metal ion binding"/>
    <property type="evidence" value="ECO:0007669"/>
    <property type="project" value="TreeGrafter"/>
</dbReference>
<dbReference type="PANTHER" id="PTHR30097:SF4">
    <property type="entry name" value="SLR6042 PROTEIN"/>
    <property type="match status" value="1"/>
</dbReference>
<dbReference type="eggNOG" id="COG0845">
    <property type="taxonomic scope" value="Bacteria"/>
</dbReference>
<name>A0A154QD51_9GAMM</name>
<dbReference type="Proteomes" id="UP000076131">
    <property type="component" value="Unassembled WGS sequence"/>
</dbReference>
<reference evidence="6 7" key="1">
    <citation type="journal article" date="2016" name="MBio">
        <title>Lateral Gene Transfer in a Heavy Metal-Contaminated-Groundwater Microbial Community.</title>
        <authorList>
            <person name="Hemme C.L."/>
            <person name="Green S.J."/>
            <person name="Rishishwar L."/>
            <person name="Prakash O."/>
            <person name="Pettenato A."/>
            <person name="Chakraborty R."/>
            <person name="Deutschbauer A.M."/>
            <person name="Van Nostrand J.D."/>
            <person name="Wu L."/>
            <person name="He Z."/>
            <person name="Jordan I.K."/>
            <person name="Hazen T.C."/>
            <person name="Arkin A.P."/>
            <person name="Kostka J.E."/>
            <person name="Zhou J."/>
        </authorList>
    </citation>
    <scope>NUCLEOTIDE SEQUENCE [LARGE SCALE GENOMIC DNA]</scope>
    <source>
        <strain evidence="6 7">FW104-T7</strain>
    </source>
</reference>
<dbReference type="InterPro" id="IPR011053">
    <property type="entry name" value="Single_hybrid_motif"/>
</dbReference>
<comment type="caution">
    <text evidence="6">The sequence shown here is derived from an EMBL/GenBank/DDBJ whole genome shotgun (WGS) entry which is preliminary data.</text>
</comment>
<feature type="domain" description="CzcB N-terminal" evidence="3">
    <location>
        <begin position="52"/>
        <end position="143"/>
    </location>
</feature>
<keyword evidence="1" id="KW-0813">Transport</keyword>
<evidence type="ECO:0000313" key="7">
    <source>
        <dbReference type="Proteomes" id="UP000076131"/>
    </source>
</evidence>
<sequence>MSLKSAPIKRTALVLLVLAIVALGACGERAAHEPAAGEHAAADAFERGPHNGRLLRDGSFALEVTVYEAGVPPEFRLYGYRDGKPLPPAALQPVIEIRRLDGETTRFAFGPEGDALVADGTVIEPHSFDVKVSAVHAGKTHAWNYASYEGRVTIPAAIAAASGVKTSVAGPATIRDVLPLMGRVAIDRSRQAMVRARFPGIVRSVPVNLGDRVRRGQTLATVEGNDSMRSYAVTAPLDGVVLARNTNVGDVAGEAPLFEIADLSSVWVQLHAVGRDADRLRPGQAVSVRPASGGEALATRIDALVPVTHMGTSVVARARIPNPDGAWRPGMAVVGDVTVAQREVPLAVKVSGLQRFRDFPVVLARVGDTYEVRMLELGERDADAAEVLGGLKPGTTYVSEQSFLIRADIEKSGASHDH</sequence>
<protein>
    <submittedName>
        <fullName evidence="6">Cation transporter</fullName>
    </submittedName>
</protein>
<dbReference type="Pfam" id="PF25954">
    <property type="entry name" value="Beta-barrel_RND_2"/>
    <property type="match status" value="1"/>
</dbReference>
<evidence type="ECO:0000259" key="4">
    <source>
        <dbReference type="Pfam" id="PF25973"/>
    </source>
</evidence>
<dbReference type="PROSITE" id="PS51257">
    <property type="entry name" value="PROKAR_LIPOPROTEIN"/>
    <property type="match status" value="1"/>
</dbReference>
<proteinExistence type="predicted"/>
<evidence type="ECO:0000259" key="3">
    <source>
        <dbReference type="Pfam" id="PF25971"/>
    </source>
</evidence>
<dbReference type="InterPro" id="IPR051909">
    <property type="entry name" value="MFP_Cation_Efflux"/>
</dbReference>
<feature type="domain" description="CusB-like beta-barrel" evidence="2">
    <location>
        <begin position="265"/>
        <end position="333"/>
    </location>
</feature>
<dbReference type="InterPro" id="IPR058649">
    <property type="entry name" value="CzcB_C"/>
</dbReference>
<feature type="domain" description="CzcB-like barrel-sandwich hybrid" evidence="4">
    <location>
        <begin position="191"/>
        <end position="262"/>
    </location>
</feature>
<dbReference type="Gene3D" id="2.40.30.170">
    <property type="match status" value="1"/>
</dbReference>
<dbReference type="Gene3D" id="2.40.50.100">
    <property type="match status" value="1"/>
</dbReference>
<dbReference type="STRING" id="416169.RHOFW104T7_02255"/>
<dbReference type="InterPro" id="IPR058792">
    <property type="entry name" value="Beta-barrel_RND_2"/>
</dbReference>
<evidence type="ECO:0000259" key="2">
    <source>
        <dbReference type="Pfam" id="PF25954"/>
    </source>
</evidence>
<evidence type="ECO:0000256" key="1">
    <source>
        <dbReference type="ARBA" id="ARBA00022448"/>
    </source>
</evidence>
<organism evidence="6 7">
    <name type="scientific">Rhodanobacter thiooxydans</name>
    <dbReference type="NCBI Taxonomy" id="416169"/>
    <lineage>
        <taxon>Bacteria</taxon>
        <taxon>Pseudomonadati</taxon>
        <taxon>Pseudomonadota</taxon>
        <taxon>Gammaproteobacteria</taxon>
        <taxon>Lysobacterales</taxon>
        <taxon>Rhodanobacteraceae</taxon>
        <taxon>Rhodanobacter</taxon>
    </lineage>
</organism>
<dbReference type="AlphaFoldDB" id="A0A154QD51"/>
<evidence type="ECO:0000313" key="6">
    <source>
        <dbReference type="EMBL" id="KZC22117.1"/>
    </source>
</evidence>
<dbReference type="Pfam" id="PF25971">
    <property type="entry name" value="CzcB_N"/>
    <property type="match status" value="1"/>
</dbReference>
<gene>
    <name evidence="6" type="ORF">RHOFW104T7_02255</name>
</gene>
<keyword evidence="7" id="KW-1185">Reference proteome</keyword>
<dbReference type="Pfam" id="PF25975">
    <property type="entry name" value="CzcB_C"/>
    <property type="match status" value="1"/>
</dbReference>
<dbReference type="SUPFAM" id="SSF51230">
    <property type="entry name" value="Single hybrid motif"/>
    <property type="match status" value="1"/>
</dbReference>
<dbReference type="CDD" id="cd06850">
    <property type="entry name" value="biotinyl_domain"/>
    <property type="match status" value="1"/>
</dbReference>
<dbReference type="Gene3D" id="2.40.420.20">
    <property type="match status" value="1"/>
</dbReference>